<dbReference type="EMBL" id="RBAM01000020">
    <property type="protein sequence ID" value="RKN62829.1"/>
    <property type="molecule type" value="Genomic_DNA"/>
</dbReference>
<name>A0A3B0AQC9_9ACTN</name>
<comment type="caution">
    <text evidence="3">The sequence shown here is derived from an EMBL/GenBank/DDBJ whole genome shotgun (WGS) entry which is preliminary data.</text>
</comment>
<evidence type="ECO:0000256" key="1">
    <source>
        <dbReference type="SAM" id="MobiDB-lite"/>
    </source>
</evidence>
<evidence type="ECO:0000313" key="4">
    <source>
        <dbReference type="Proteomes" id="UP000270343"/>
    </source>
</evidence>
<dbReference type="Gene3D" id="3.40.50.1820">
    <property type="entry name" value="alpha/beta hydrolase"/>
    <property type="match status" value="1"/>
</dbReference>
<dbReference type="InterPro" id="IPR029058">
    <property type="entry name" value="AB_hydrolase_fold"/>
</dbReference>
<protein>
    <submittedName>
        <fullName evidence="3">Alpha/beta hydrolase</fullName>
    </submittedName>
</protein>
<dbReference type="GO" id="GO:0016020">
    <property type="term" value="C:membrane"/>
    <property type="evidence" value="ECO:0007669"/>
    <property type="project" value="TreeGrafter"/>
</dbReference>
<reference evidence="3 4" key="1">
    <citation type="journal article" date="2015" name="Antonie Van Leeuwenhoek">
        <title>Streptomyces klenkii sp. nov., isolated from deep marine sediment.</title>
        <authorList>
            <person name="Veyisoglu A."/>
            <person name="Sahin N."/>
        </authorList>
    </citation>
    <scope>NUCLEOTIDE SEQUENCE [LARGE SCALE GENOMIC DNA]</scope>
    <source>
        <strain evidence="3 4">KCTC 29202</strain>
    </source>
</reference>
<dbReference type="AlphaFoldDB" id="A0A3B0AQC9"/>
<accession>A0A3B0AQC9</accession>
<dbReference type="SUPFAM" id="SSF53474">
    <property type="entry name" value="alpha/beta-Hydrolases"/>
    <property type="match status" value="1"/>
</dbReference>
<feature type="compositionally biased region" description="Low complexity" evidence="1">
    <location>
        <begin position="296"/>
        <end position="308"/>
    </location>
</feature>
<gene>
    <name evidence="3" type="ORF">D7231_30805</name>
</gene>
<sequence>MQRSQHSQGTPGTARTRDGRELYFMELAGPDGGGAPVTVVFEGGLASVRSYWALVQRGVAGAARTVAYDRSGLGRSAPDPSGQRRLARLAGDLGDLLDHLGPGPYVLVGHSWGGPVVRLAAAARPGRIAGLVLVDPTDEACDLLFDRSIRRLEKVRYGAALLLARLGLLGLLFRKVTAALPPDAAADMRAEAFTVATMRTMGAEQADIAADLRTLRDDPPVLGDIPVTVISATLPTPGMSAQARASINAAHAHRARQSPRGRHVLARHADHMVPTAEPGIVVAEVERLLDAATAAETDTTALSADTAAPSKEPGPHDQNGQTTS</sequence>
<keyword evidence="4" id="KW-1185">Reference proteome</keyword>
<dbReference type="Pfam" id="PF00561">
    <property type="entry name" value="Abhydrolase_1"/>
    <property type="match status" value="1"/>
</dbReference>
<dbReference type="PANTHER" id="PTHR43798:SF33">
    <property type="entry name" value="HYDROLASE, PUTATIVE (AFU_ORTHOLOGUE AFUA_2G14860)-RELATED"/>
    <property type="match status" value="1"/>
</dbReference>
<proteinExistence type="predicted"/>
<dbReference type="InterPro" id="IPR000073">
    <property type="entry name" value="AB_hydrolase_1"/>
</dbReference>
<evidence type="ECO:0000313" key="3">
    <source>
        <dbReference type="EMBL" id="RKN62829.1"/>
    </source>
</evidence>
<feature type="domain" description="AB hydrolase-1" evidence="2">
    <location>
        <begin position="39"/>
        <end position="140"/>
    </location>
</feature>
<dbReference type="OrthoDB" id="7185741at2"/>
<dbReference type="RefSeq" id="WP_120758906.1">
    <property type="nucleotide sequence ID" value="NZ_JBIBGF010000018.1"/>
</dbReference>
<dbReference type="InterPro" id="IPR050266">
    <property type="entry name" value="AB_hydrolase_sf"/>
</dbReference>
<dbReference type="GO" id="GO:0016787">
    <property type="term" value="F:hydrolase activity"/>
    <property type="evidence" value="ECO:0007669"/>
    <property type="project" value="UniProtKB-KW"/>
</dbReference>
<keyword evidence="3" id="KW-0378">Hydrolase</keyword>
<dbReference type="Proteomes" id="UP000270343">
    <property type="component" value="Unassembled WGS sequence"/>
</dbReference>
<evidence type="ECO:0000259" key="2">
    <source>
        <dbReference type="Pfam" id="PF00561"/>
    </source>
</evidence>
<dbReference type="PANTHER" id="PTHR43798">
    <property type="entry name" value="MONOACYLGLYCEROL LIPASE"/>
    <property type="match status" value="1"/>
</dbReference>
<organism evidence="3 4">
    <name type="scientific">Streptomyces klenkii</name>
    <dbReference type="NCBI Taxonomy" id="1420899"/>
    <lineage>
        <taxon>Bacteria</taxon>
        <taxon>Bacillati</taxon>
        <taxon>Actinomycetota</taxon>
        <taxon>Actinomycetes</taxon>
        <taxon>Kitasatosporales</taxon>
        <taxon>Streptomycetaceae</taxon>
        <taxon>Streptomyces</taxon>
    </lineage>
</organism>
<feature type="region of interest" description="Disordered" evidence="1">
    <location>
        <begin position="296"/>
        <end position="324"/>
    </location>
</feature>